<dbReference type="EMBL" id="BLPG01000001">
    <property type="protein sequence ID" value="GFJ88358.1"/>
    <property type="molecule type" value="Genomic_DNA"/>
</dbReference>
<dbReference type="InterPro" id="IPR023286">
    <property type="entry name" value="ABATE_dom_sf"/>
</dbReference>
<gene>
    <name evidence="7" type="ORF">Prum_020000</name>
</gene>
<keyword evidence="4" id="KW-0804">Transcription</keyword>
<dbReference type="AlphaFoldDB" id="A0A6V8L061"/>
<reference evidence="7 8" key="1">
    <citation type="submission" date="2020-03" db="EMBL/GenBank/DDBJ databases">
        <title>Whole genome shotgun sequence of Phytohabitans rumicis NBRC 108638.</title>
        <authorList>
            <person name="Komaki H."/>
            <person name="Tamura T."/>
        </authorList>
    </citation>
    <scope>NUCLEOTIDE SEQUENCE [LARGE SCALE GENOMIC DNA]</scope>
    <source>
        <strain evidence="7 8">NBRC 108638</strain>
    </source>
</reference>
<keyword evidence="2" id="KW-0805">Transcription regulation</keyword>
<dbReference type="SUPFAM" id="SSF46894">
    <property type="entry name" value="C-terminal effector domain of the bipartite response regulators"/>
    <property type="match status" value="1"/>
</dbReference>
<dbReference type="CDD" id="cd15831">
    <property type="entry name" value="BTAD"/>
    <property type="match status" value="1"/>
</dbReference>
<dbReference type="Proteomes" id="UP000482960">
    <property type="component" value="Unassembled WGS sequence"/>
</dbReference>
<keyword evidence="8" id="KW-1185">Reference proteome</keyword>
<dbReference type="InterPro" id="IPR036388">
    <property type="entry name" value="WH-like_DNA-bd_sf"/>
</dbReference>
<dbReference type="Gene3D" id="1.10.10.10">
    <property type="entry name" value="Winged helix-like DNA-binding domain superfamily/Winged helix DNA-binding domain"/>
    <property type="match status" value="1"/>
</dbReference>
<dbReference type="InterPro" id="IPR051677">
    <property type="entry name" value="AfsR-DnrI-RedD_regulator"/>
</dbReference>
<dbReference type="GO" id="GO:0000160">
    <property type="term" value="P:phosphorelay signal transduction system"/>
    <property type="evidence" value="ECO:0007669"/>
    <property type="project" value="InterPro"/>
</dbReference>
<comment type="caution">
    <text evidence="7">The sequence shown here is derived from an EMBL/GenBank/DDBJ whole genome shotgun (WGS) entry which is preliminary data.</text>
</comment>
<dbReference type="InterPro" id="IPR011990">
    <property type="entry name" value="TPR-like_helical_dom_sf"/>
</dbReference>
<dbReference type="PROSITE" id="PS51755">
    <property type="entry name" value="OMPR_PHOB"/>
    <property type="match status" value="1"/>
</dbReference>
<dbReference type="InterPro" id="IPR001867">
    <property type="entry name" value="OmpR/PhoB-type_DNA-bd"/>
</dbReference>
<dbReference type="GO" id="GO:0003677">
    <property type="term" value="F:DNA binding"/>
    <property type="evidence" value="ECO:0007669"/>
    <property type="project" value="UniProtKB-UniRule"/>
</dbReference>
<proteinExistence type="inferred from homology"/>
<evidence type="ECO:0000256" key="3">
    <source>
        <dbReference type="ARBA" id="ARBA00023125"/>
    </source>
</evidence>
<dbReference type="Pfam" id="PF03704">
    <property type="entry name" value="BTAD"/>
    <property type="match status" value="1"/>
</dbReference>
<dbReference type="InterPro" id="IPR005158">
    <property type="entry name" value="BTAD"/>
</dbReference>
<feature type="domain" description="OmpR/PhoB-type" evidence="6">
    <location>
        <begin position="1"/>
        <end position="92"/>
    </location>
</feature>
<dbReference type="PANTHER" id="PTHR35807">
    <property type="entry name" value="TRANSCRIPTIONAL REGULATOR REDD-RELATED"/>
    <property type="match status" value="1"/>
</dbReference>
<dbReference type="InterPro" id="IPR021005">
    <property type="entry name" value="Znf_CGNR"/>
</dbReference>
<dbReference type="PANTHER" id="PTHR35807:SF1">
    <property type="entry name" value="TRANSCRIPTIONAL REGULATOR REDD"/>
    <property type="match status" value="1"/>
</dbReference>
<dbReference type="Pfam" id="PF07336">
    <property type="entry name" value="ABATE"/>
    <property type="match status" value="1"/>
</dbReference>
<dbReference type="Pfam" id="PF11706">
    <property type="entry name" value="zf-CGNR"/>
    <property type="match status" value="1"/>
</dbReference>
<evidence type="ECO:0000313" key="7">
    <source>
        <dbReference type="EMBL" id="GFJ88358.1"/>
    </source>
</evidence>
<dbReference type="SMART" id="SM01043">
    <property type="entry name" value="BTAD"/>
    <property type="match status" value="1"/>
</dbReference>
<evidence type="ECO:0000256" key="2">
    <source>
        <dbReference type="ARBA" id="ARBA00023015"/>
    </source>
</evidence>
<dbReference type="Gene3D" id="1.25.40.10">
    <property type="entry name" value="Tetratricopeptide repeat domain"/>
    <property type="match status" value="1"/>
</dbReference>
<dbReference type="InterPro" id="IPR010852">
    <property type="entry name" value="ABATE"/>
</dbReference>
<feature type="DNA-binding region" description="OmpR/PhoB-type" evidence="5">
    <location>
        <begin position="1"/>
        <end position="92"/>
    </location>
</feature>
<evidence type="ECO:0000256" key="1">
    <source>
        <dbReference type="ARBA" id="ARBA00005820"/>
    </source>
</evidence>
<dbReference type="SMART" id="SM00862">
    <property type="entry name" value="Trans_reg_C"/>
    <property type="match status" value="1"/>
</dbReference>
<comment type="similarity">
    <text evidence="1">Belongs to the AfsR/DnrI/RedD regulatory family.</text>
</comment>
<evidence type="ECO:0000256" key="5">
    <source>
        <dbReference type="PROSITE-ProRule" id="PRU01091"/>
    </source>
</evidence>
<name>A0A6V8L061_9ACTN</name>
<sequence length="449" mass="49209">MEFRLLGPFEARHGGRTVEVGGRRQERCLLALLLLEAGRIVPIDRLVDLLWDGDPPDAARAVVHTYVGRLRTALRPYGATIATRGGGYLIEAGGHAVDAAEFTAAAHDAARVDHPDDRVRLCDRALDLWRGPLLADLAGDPLRERLGKDLDDLRLTTEELRAEALLGTGRHDRVVADLIPLAQEHPARERLIGHLMTALYRSGRQTDALHLFELTAKALAADLGVEPGPELRTLQERIIAGDPRMERPAVPVYAVRVRDQWLPWAVGGHPALELCNTFAGWGGPRMPGAEWLRGYPALAVWAAHQGLADEPTVNRLLREAERDPVAATAVLDEARELRADLYACLTDAADVRAFEAVARRAEAAARLSVYVRDADGLGRWSLSREAGLRLPVHAAARSAAELLADPRRFTVRACPSARCGWLFIDHSGRRRWCSVATCGGLTPDECARE</sequence>
<reference evidence="7 8" key="2">
    <citation type="submission" date="2020-03" db="EMBL/GenBank/DDBJ databases">
        <authorList>
            <person name="Ichikawa N."/>
            <person name="Kimura A."/>
            <person name="Kitahashi Y."/>
            <person name="Uohara A."/>
        </authorList>
    </citation>
    <scope>NUCLEOTIDE SEQUENCE [LARGE SCALE GENOMIC DNA]</scope>
    <source>
        <strain evidence="7 8">NBRC 108638</strain>
    </source>
</reference>
<dbReference type="Pfam" id="PF00486">
    <property type="entry name" value="Trans_reg_C"/>
    <property type="match status" value="1"/>
</dbReference>
<dbReference type="InterPro" id="IPR016032">
    <property type="entry name" value="Sig_transdc_resp-reg_C-effctor"/>
</dbReference>
<dbReference type="GO" id="GO:0006355">
    <property type="term" value="P:regulation of DNA-templated transcription"/>
    <property type="evidence" value="ECO:0007669"/>
    <property type="project" value="InterPro"/>
</dbReference>
<organism evidence="7 8">
    <name type="scientific">Phytohabitans rumicis</name>
    <dbReference type="NCBI Taxonomy" id="1076125"/>
    <lineage>
        <taxon>Bacteria</taxon>
        <taxon>Bacillati</taxon>
        <taxon>Actinomycetota</taxon>
        <taxon>Actinomycetes</taxon>
        <taxon>Micromonosporales</taxon>
        <taxon>Micromonosporaceae</taxon>
    </lineage>
</organism>
<dbReference type="Gene3D" id="1.10.3300.10">
    <property type="entry name" value="Jann2411-like domain"/>
    <property type="match status" value="1"/>
</dbReference>
<dbReference type="SUPFAM" id="SSF160904">
    <property type="entry name" value="Jann2411-like"/>
    <property type="match status" value="1"/>
</dbReference>
<evidence type="ECO:0000313" key="8">
    <source>
        <dbReference type="Proteomes" id="UP000482960"/>
    </source>
</evidence>
<evidence type="ECO:0000259" key="6">
    <source>
        <dbReference type="PROSITE" id="PS51755"/>
    </source>
</evidence>
<keyword evidence="3 5" id="KW-0238">DNA-binding</keyword>
<dbReference type="RefSeq" id="WP_173075665.1">
    <property type="nucleotide sequence ID" value="NZ_BAABJB010000027.1"/>
</dbReference>
<accession>A0A6V8L061</accession>
<evidence type="ECO:0000256" key="4">
    <source>
        <dbReference type="ARBA" id="ARBA00023163"/>
    </source>
</evidence>
<protein>
    <recommendedName>
        <fullName evidence="6">OmpR/PhoB-type domain-containing protein</fullName>
    </recommendedName>
</protein>
<dbReference type="SUPFAM" id="SSF48452">
    <property type="entry name" value="TPR-like"/>
    <property type="match status" value="1"/>
</dbReference>